<feature type="domain" description="HTH lysR-type" evidence="5">
    <location>
        <begin position="1"/>
        <end position="58"/>
    </location>
</feature>
<keyword evidence="2" id="KW-0805">Transcription regulation</keyword>
<dbReference type="Gene3D" id="3.40.190.290">
    <property type="match status" value="1"/>
</dbReference>
<reference evidence="6 7" key="1">
    <citation type="submission" date="2016-10" db="EMBL/GenBank/DDBJ databases">
        <authorList>
            <person name="de Groot N.N."/>
        </authorList>
    </citation>
    <scope>NUCLEOTIDE SEQUENCE [LARGE SCALE GENOMIC DNA]</scope>
    <source>
        <strain evidence="6 7">DSM 18979</strain>
    </source>
</reference>
<evidence type="ECO:0000256" key="1">
    <source>
        <dbReference type="ARBA" id="ARBA00009437"/>
    </source>
</evidence>
<keyword evidence="4" id="KW-0804">Transcription</keyword>
<keyword evidence="7" id="KW-1185">Reference proteome</keyword>
<dbReference type="EMBL" id="FOHU01000037">
    <property type="protein sequence ID" value="SET80612.1"/>
    <property type="molecule type" value="Genomic_DNA"/>
</dbReference>
<dbReference type="FunFam" id="1.10.10.10:FF:000001">
    <property type="entry name" value="LysR family transcriptional regulator"/>
    <property type="match status" value="1"/>
</dbReference>
<dbReference type="InterPro" id="IPR047788">
    <property type="entry name" value="LysR-like_Sec_metab"/>
</dbReference>
<dbReference type="CDD" id="cd08420">
    <property type="entry name" value="PBP2_CysL_like"/>
    <property type="match status" value="1"/>
</dbReference>
<evidence type="ECO:0000259" key="5">
    <source>
        <dbReference type="PROSITE" id="PS50931"/>
    </source>
</evidence>
<dbReference type="STRING" id="426128.SAMN05660297_03567"/>
<dbReference type="InterPro" id="IPR005119">
    <property type="entry name" value="LysR_subst-bd"/>
</dbReference>
<protein>
    <submittedName>
        <fullName evidence="6">Transcriptional regulator, LysR family</fullName>
    </submittedName>
</protein>
<dbReference type="SUPFAM" id="SSF53850">
    <property type="entry name" value="Periplasmic binding protein-like II"/>
    <property type="match status" value="1"/>
</dbReference>
<dbReference type="AlphaFoldDB" id="A0A1I0HA78"/>
<evidence type="ECO:0000313" key="6">
    <source>
        <dbReference type="EMBL" id="SET80612.1"/>
    </source>
</evidence>
<dbReference type="InterPro" id="IPR036390">
    <property type="entry name" value="WH_DNA-bd_sf"/>
</dbReference>
<dbReference type="Gene3D" id="1.10.10.10">
    <property type="entry name" value="Winged helix-like DNA-binding domain superfamily/Winged helix DNA-binding domain"/>
    <property type="match status" value="1"/>
</dbReference>
<dbReference type="PANTHER" id="PTHR30126:SF64">
    <property type="entry name" value="HTH-TYPE TRANSCRIPTIONAL REGULATOR CITR"/>
    <property type="match status" value="1"/>
</dbReference>
<dbReference type="RefSeq" id="WP_090446991.1">
    <property type="nucleotide sequence ID" value="NZ_FOHU01000037.1"/>
</dbReference>
<sequence>MDFKQLESFVAIAKYKSFSKAADSLFLTQPTISSHIINLEKELNTTLINRVNKKISLTHAGEILYDYAVNIINLKDHAKFKLGEFKGKIIGSIEIACSTIPEQYIIPDIISQFHQLYPDVHFNMMHYDSEQVVEGILSGDVDFGMVGAKLPHNQLTYMELTHDEIVLVTPNTEPYTSFDSTINLESILDKVFIFREKGSGTRALLESTLENHFNTSANDLNIVAYIENTEAIKQCVRKGLGISFLSKRAVEEEARFNLLKTFKIRELDLQRKFYLVCHKYRSPSPLETAFQKFVHQYFLLDTVTDD</sequence>
<evidence type="ECO:0000313" key="7">
    <source>
        <dbReference type="Proteomes" id="UP000199568"/>
    </source>
</evidence>
<dbReference type="SUPFAM" id="SSF46785">
    <property type="entry name" value="Winged helix' DNA-binding domain"/>
    <property type="match status" value="1"/>
</dbReference>
<dbReference type="PRINTS" id="PR00039">
    <property type="entry name" value="HTHLYSR"/>
</dbReference>
<dbReference type="Pfam" id="PF03466">
    <property type="entry name" value="LysR_substrate"/>
    <property type="match status" value="1"/>
</dbReference>
<name>A0A1I0HA78_9FIRM</name>
<dbReference type="PANTHER" id="PTHR30126">
    <property type="entry name" value="HTH-TYPE TRANSCRIPTIONAL REGULATOR"/>
    <property type="match status" value="1"/>
</dbReference>
<dbReference type="NCBIfam" id="NF040786">
    <property type="entry name" value="LysR_Sec_metab"/>
    <property type="match status" value="1"/>
</dbReference>
<evidence type="ECO:0000256" key="3">
    <source>
        <dbReference type="ARBA" id="ARBA00023125"/>
    </source>
</evidence>
<evidence type="ECO:0000256" key="2">
    <source>
        <dbReference type="ARBA" id="ARBA00023015"/>
    </source>
</evidence>
<proteinExistence type="inferred from homology"/>
<comment type="similarity">
    <text evidence="1">Belongs to the LysR transcriptional regulatory family.</text>
</comment>
<keyword evidence="3" id="KW-0238">DNA-binding</keyword>
<dbReference type="OrthoDB" id="9785745at2"/>
<dbReference type="PROSITE" id="PS50931">
    <property type="entry name" value="HTH_LYSR"/>
    <property type="match status" value="1"/>
</dbReference>
<dbReference type="InterPro" id="IPR036388">
    <property type="entry name" value="WH-like_DNA-bd_sf"/>
</dbReference>
<gene>
    <name evidence="6" type="ORF">SAMN05660297_03567</name>
</gene>
<dbReference type="GO" id="GO:0000976">
    <property type="term" value="F:transcription cis-regulatory region binding"/>
    <property type="evidence" value="ECO:0007669"/>
    <property type="project" value="TreeGrafter"/>
</dbReference>
<dbReference type="InterPro" id="IPR000847">
    <property type="entry name" value="LysR_HTH_N"/>
</dbReference>
<accession>A0A1I0HA78</accession>
<dbReference type="GO" id="GO:0003700">
    <property type="term" value="F:DNA-binding transcription factor activity"/>
    <property type="evidence" value="ECO:0007669"/>
    <property type="project" value="InterPro"/>
</dbReference>
<dbReference type="Pfam" id="PF00126">
    <property type="entry name" value="HTH_1"/>
    <property type="match status" value="1"/>
</dbReference>
<organism evidence="6 7">
    <name type="scientific">Natronincola peptidivorans</name>
    <dbReference type="NCBI Taxonomy" id="426128"/>
    <lineage>
        <taxon>Bacteria</taxon>
        <taxon>Bacillati</taxon>
        <taxon>Bacillota</taxon>
        <taxon>Clostridia</taxon>
        <taxon>Peptostreptococcales</taxon>
        <taxon>Natronincolaceae</taxon>
        <taxon>Natronincola</taxon>
    </lineage>
</organism>
<dbReference type="Proteomes" id="UP000199568">
    <property type="component" value="Unassembled WGS sequence"/>
</dbReference>
<evidence type="ECO:0000256" key="4">
    <source>
        <dbReference type="ARBA" id="ARBA00023163"/>
    </source>
</evidence>